<dbReference type="AlphaFoldDB" id="A0A6M1T8C5"/>
<evidence type="ECO:0000313" key="2">
    <source>
        <dbReference type="Proteomes" id="UP000473278"/>
    </source>
</evidence>
<evidence type="ECO:0000313" key="1">
    <source>
        <dbReference type="EMBL" id="NGP76533.1"/>
    </source>
</evidence>
<keyword evidence="2" id="KW-1185">Reference proteome</keyword>
<dbReference type="EMBL" id="JAALLT010000002">
    <property type="protein sequence ID" value="NGP76533.1"/>
    <property type="molecule type" value="Genomic_DNA"/>
</dbReference>
<reference evidence="1 2" key="1">
    <citation type="submission" date="2020-02" db="EMBL/GenBank/DDBJ databases">
        <title>Balneolaceae bacterium YR4-1, complete genome.</title>
        <authorList>
            <person name="Li Y."/>
            <person name="Wu S."/>
        </authorList>
    </citation>
    <scope>NUCLEOTIDE SEQUENCE [LARGE SCALE GENOMIC DNA]</scope>
    <source>
        <strain evidence="1 2">YR4-1</strain>
    </source>
</reference>
<gene>
    <name evidence="1" type="ORF">G3570_07810</name>
</gene>
<organism evidence="1 2">
    <name type="scientific">Halalkalibaculum roseum</name>
    <dbReference type="NCBI Taxonomy" id="2709311"/>
    <lineage>
        <taxon>Bacteria</taxon>
        <taxon>Pseudomonadati</taxon>
        <taxon>Balneolota</taxon>
        <taxon>Balneolia</taxon>
        <taxon>Balneolales</taxon>
        <taxon>Balneolaceae</taxon>
        <taxon>Halalkalibaculum</taxon>
    </lineage>
</organism>
<dbReference type="Proteomes" id="UP000473278">
    <property type="component" value="Unassembled WGS sequence"/>
</dbReference>
<dbReference type="RefSeq" id="WP_165140956.1">
    <property type="nucleotide sequence ID" value="NZ_JAALLT010000002.1"/>
</dbReference>
<dbReference type="PROSITE" id="PS51257">
    <property type="entry name" value="PROKAR_LIPOPROTEIN"/>
    <property type="match status" value="1"/>
</dbReference>
<proteinExistence type="predicted"/>
<accession>A0A6M1T8C5</accession>
<protein>
    <recommendedName>
        <fullName evidence="3">Lipoprotein</fullName>
    </recommendedName>
</protein>
<sequence length="223" mass="24848">MKDILIHIILIQLLSSCTAIGITIDSRDRANNLKEALKADKIDREDQPITVINKMNGKIQGSFEAFIYKYDSTENAVSSLSRSNPYNGINFPAIGDSISVQIENVDSLEGIFSGISHKEGTFHLMATTKDSTVVKAVPITSITNIEGSTSKFVLENPKLNNFYLICSTSKNTYELPLTRLKHLNYKEPKRHSSATVAGKLFDLGTIIYMGLQARLWYNRANDK</sequence>
<comment type="caution">
    <text evidence="1">The sequence shown here is derived from an EMBL/GenBank/DDBJ whole genome shotgun (WGS) entry which is preliminary data.</text>
</comment>
<evidence type="ECO:0008006" key="3">
    <source>
        <dbReference type="Google" id="ProtNLM"/>
    </source>
</evidence>
<name>A0A6M1T8C5_9BACT</name>